<organism evidence="1 2">
    <name type="scientific">Leisingera aquaemixtae</name>
    <dbReference type="NCBI Taxonomy" id="1396826"/>
    <lineage>
        <taxon>Bacteria</taxon>
        <taxon>Pseudomonadati</taxon>
        <taxon>Pseudomonadota</taxon>
        <taxon>Alphaproteobacteria</taxon>
        <taxon>Rhodobacterales</taxon>
        <taxon>Roseobacteraceae</taxon>
        <taxon>Leisingera</taxon>
    </lineage>
</organism>
<geneLocation type="plasmid" evidence="1 2">
    <name>unnamed6</name>
</geneLocation>
<protein>
    <submittedName>
        <fullName evidence="1">DUF3768 domain-containing protein</fullName>
    </submittedName>
</protein>
<reference evidence="1" key="1">
    <citation type="submission" date="2021-08" db="EMBL/GenBank/DDBJ databases">
        <authorList>
            <person name="Nwanade C."/>
            <person name="Wang M."/>
            <person name="Masoudi A."/>
            <person name="Yu Z."/>
            <person name="Liu J."/>
        </authorList>
    </citation>
    <scope>NUCLEOTIDE SEQUENCE</scope>
    <source>
        <strain evidence="1">S166</strain>
        <plasmid evidence="1">unnamed6</plasmid>
    </source>
</reference>
<name>A0ABY5WRA4_9RHOB</name>
<keyword evidence="2" id="KW-1185">Reference proteome</keyword>
<evidence type="ECO:0000313" key="2">
    <source>
        <dbReference type="Proteomes" id="UP001058514"/>
    </source>
</evidence>
<dbReference type="Pfam" id="PF12599">
    <property type="entry name" value="DUF3768"/>
    <property type="match status" value="1"/>
</dbReference>
<dbReference type="Proteomes" id="UP001058514">
    <property type="component" value="Plasmid unnamed6"/>
</dbReference>
<dbReference type="RefSeq" id="WP_259966452.1">
    <property type="nucleotide sequence ID" value="NZ_CP081057.1"/>
</dbReference>
<keyword evidence="1" id="KW-0614">Plasmid</keyword>
<gene>
    <name evidence="1" type="ORF">K3718_21345</name>
</gene>
<dbReference type="EMBL" id="CP081057">
    <property type="protein sequence ID" value="UWQ44040.1"/>
    <property type="molecule type" value="Genomic_DNA"/>
</dbReference>
<proteinExistence type="predicted"/>
<dbReference type="InterPro" id="IPR022243">
    <property type="entry name" value="DUF3768"/>
</dbReference>
<accession>A0ABY5WRA4</accession>
<evidence type="ECO:0000313" key="1">
    <source>
        <dbReference type="EMBL" id="UWQ44040.1"/>
    </source>
</evidence>
<sequence length="149" mass="16107">MALFQCNTCGASKEVETGIVEVCANCGSAKVVNLTVQAEQIAKANDAFRAAIICGGHPAYKGRVVCSQGVAAEGPEFMTMAQLQVAGFADFNEDNDPHGDHSMGAVQVCGKTVWWKFDLYDEAYEFGADDPLDDDSTRRVLTLLFPNEY</sequence>